<proteinExistence type="predicted"/>
<sequence>MRDEAMVGMKKRKVRHDVLPDLIAHVKARDEANRSLEERKVVNEEARLVIDLKLLPQ</sequence>
<gene>
    <name evidence="1" type="ORF">PR002_g32538</name>
</gene>
<evidence type="ECO:0000313" key="1">
    <source>
        <dbReference type="EMBL" id="KAE8952918.1"/>
    </source>
</evidence>
<protein>
    <submittedName>
        <fullName evidence="1">Uncharacterized protein</fullName>
    </submittedName>
</protein>
<organism evidence="1 2">
    <name type="scientific">Phytophthora rubi</name>
    <dbReference type="NCBI Taxonomy" id="129364"/>
    <lineage>
        <taxon>Eukaryota</taxon>
        <taxon>Sar</taxon>
        <taxon>Stramenopiles</taxon>
        <taxon>Oomycota</taxon>
        <taxon>Peronosporomycetes</taxon>
        <taxon>Peronosporales</taxon>
        <taxon>Peronosporaceae</taxon>
        <taxon>Phytophthora</taxon>
    </lineage>
</organism>
<accession>A0A6A3GGH2</accession>
<name>A0A6A3GGH2_9STRA</name>
<evidence type="ECO:0000313" key="2">
    <source>
        <dbReference type="Proteomes" id="UP000435112"/>
    </source>
</evidence>
<comment type="caution">
    <text evidence="1">The sequence shown here is derived from an EMBL/GenBank/DDBJ whole genome shotgun (WGS) entry which is preliminary data.</text>
</comment>
<dbReference type="EMBL" id="QXFU01011065">
    <property type="protein sequence ID" value="KAE8952918.1"/>
    <property type="molecule type" value="Genomic_DNA"/>
</dbReference>
<dbReference type="OrthoDB" id="10414404at2759"/>
<reference evidence="1 2" key="1">
    <citation type="submission" date="2018-09" db="EMBL/GenBank/DDBJ databases">
        <title>Genomic investigation of the strawberry pathogen Phytophthora fragariae indicates pathogenicity is determined by transcriptional variation in three key races.</title>
        <authorList>
            <person name="Adams T.M."/>
            <person name="Armitage A.D."/>
            <person name="Sobczyk M.K."/>
            <person name="Bates H.J."/>
            <person name="Dunwell J.M."/>
            <person name="Nellist C.F."/>
            <person name="Harrison R.J."/>
        </authorList>
    </citation>
    <scope>NUCLEOTIDE SEQUENCE [LARGE SCALE GENOMIC DNA]</scope>
    <source>
        <strain evidence="1 2">SCRP324</strain>
    </source>
</reference>
<dbReference type="AlphaFoldDB" id="A0A6A3GGH2"/>
<dbReference type="Proteomes" id="UP000435112">
    <property type="component" value="Unassembled WGS sequence"/>
</dbReference>